<evidence type="ECO:0000256" key="2">
    <source>
        <dbReference type="SAM" id="SignalP"/>
    </source>
</evidence>
<feature type="chain" id="PRO_5046144670" evidence="2">
    <location>
        <begin position="21"/>
        <end position="212"/>
    </location>
</feature>
<dbReference type="EMBL" id="BQXS01009711">
    <property type="protein sequence ID" value="GKT31644.1"/>
    <property type="molecule type" value="Genomic_DNA"/>
</dbReference>
<keyword evidence="2" id="KW-0732">Signal</keyword>
<organism evidence="3 4">
    <name type="scientific">Aduncisulcus paluster</name>
    <dbReference type="NCBI Taxonomy" id="2918883"/>
    <lineage>
        <taxon>Eukaryota</taxon>
        <taxon>Metamonada</taxon>
        <taxon>Carpediemonas-like organisms</taxon>
        <taxon>Aduncisulcus</taxon>
    </lineage>
</organism>
<comment type="caution">
    <text evidence="3">The sequence shown here is derived from an EMBL/GenBank/DDBJ whole genome shotgun (WGS) entry which is preliminary data.</text>
</comment>
<keyword evidence="1" id="KW-0472">Membrane</keyword>
<protein>
    <submittedName>
        <fullName evidence="3">Uncharacterized protein</fullName>
    </submittedName>
</protein>
<proteinExistence type="predicted"/>
<keyword evidence="4" id="KW-1185">Reference proteome</keyword>
<feature type="transmembrane region" description="Helical" evidence="1">
    <location>
        <begin position="178"/>
        <end position="203"/>
    </location>
</feature>
<feature type="transmembrane region" description="Helical" evidence="1">
    <location>
        <begin position="93"/>
        <end position="114"/>
    </location>
</feature>
<gene>
    <name evidence="3" type="ORF">ADUPG1_006030</name>
</gene>
<feature type="signal peptide" evidence="2">
    <location>
        <begin position="1"/>
        <end position="20"/>
    </location>
</feature>
<evidence type="ECO:0000313" key="3">
    <source>
        <dbReference type="EMBL" id="GKT31644.1"/>
    </source>
</evidence>
<sequence length="212" mass="23816">MGFIGSLVLTLAFIFSVVFSTTCLLSEYNLLADDISEAMEPIFELRALYPNISQYMIWIGFVFNVSASILFAIDFICLFIRWGGRFLILISDVSYAIIASFVCYTAFFLVYHWFPELVPALPSMILGKILNIIKALVAVGQKRVENMEIEDSMNEFVEDMGENISNVFTAAKGTFGDLVIAIPTNIVNIILIFVIISDIVFVFRVTKEGNKK</sequence>
<dbReference type="Proteomes" id="UP001057375">
    <property type="component" value="Unassembled WGS sequence"/>
</dbReference>
<feature type="transmembrane region" description="Helical" evidence="1">
    <location>
        <begin position="55"/>
        <end position="81"/>
    </location>
</feature>
<name>A0ABQ5KJM2_9EUKA</name>
<reference evidence="3" key="1">
    <citation type="submission" date="2022-03" db="EMBL/GenBank/DDBJ databases">
        <title>Draft genome sequence of Aduncisulcus paluster, a free-living microaerophilic Fornicata.</title>
        <authorList>
            <person name="Yuyama I."/>
            <person name="Kume K."/>
            <person name="Tamura T."/>
            <person name="Inagaki Y."/>
            <person name="Hashimoto T."/>
        </authorList>
    </citation>
    <scope>NUCLEOTIDE SEQUENCE</scope>
    <source>
        <strain evidence="3">NY0171</strain>
    </source>
</reference>
<keyword evidence="1" id="KW-0812">Transmembrane</keyword>
<evidence type="ECO:0000256" key="1">
    <source>
        <dbReference type="SAM" id="Phobius"/>
    </source>
</evidence>
<keyword evidence="1" id="KW-1133">Transmembrane helix</keyword>
<evidence type="ECO:0000313" key="4">
    <source>
        <dbReference type="Proteomes" id="UP001057375"/>
    </source>
</evidence>
<accession>A0ABQ5KJM2</accession>